<comment type="caution">
    <text evidence="1">The sequence shown here is derived from an EMBL/GenBank/DDBJ whole genome shotgun (WGS) entry which is preliminary data.</text>
</comment>
<keyword evidence="2" id="KW-1185">Reference proteome</keyword>
<evidence type="ECO:0000313" key="1">
    <source>
        <dbReference type="EMBL" id="KAJ7384796.1"/>
    </source>
</evidence>
<proteinExistence type="predicted"/>
<feature type="non-terminal residue" evidence="1">
    <location>
        <position position="1"/>
    </location>
</feature>
<gene>
    <name evidence="1" type="ORF">OS493_020392</name>
</gene>
<dbReference type="EMBL" id="MU825885">
    <property type="protein sequence ID" value="KAJ7384796.1"/>
    <property type="molecule type" value="Genomic_DNA"/>
</dbReference>
<dbReference type="Proteomes" id="UP001163046">
    <property type="component" value="Unassembled WGS sequence"/>
</dbReference>
<reference evidence="1" key="1">
    <citation type="submission" date="2023-01" db="EMBL/GenBank/DDBJ databases">
        <title>Genome assembly of the deep-sea coral Lophelia pertusa.</title>
        <authorList>
            <person name="Herrera S."/>
            <person name="Cordes E."/>
        </authorList>
    </citation>
    <scope>NUCLEOTIDE SEQUENCE</scope>
    <source>
        <strain evidence="1">USNM1676648</strain>
        <tissue evidence="1">Polyp</tissue>
    </source>
</reference>
<organism evidence="1 2">
    <name type="scientific">Desmophyllum pertusum</name>
    <dbReference type="NCBI Taxonomy" id="174260"/>
    <lineage>
        <taxon>Eukaryota</taxon>
        <taxon>Metazoa</taxon>
        <taxon>Cnidaria</taxon>
        <taxon>Anthozoa</taxon>
        <taxon>Hexacorallia</taxon>
        <taxon>Scleractinia</taxon>
        <taxon>Caryophylliina</taxon>
        <taxon>Caryophylliidae</taxon>
        <taxon>Desmophyllum</taxon>
    </lineage>
</organism>
<sequence length="67" mass="7571">THWLGLQLRTDDSSRTTGRGMWLSVYLQRVTRDGTRKEIAVFGGGDNAGGYFNDLVIFHPCNWLAKN</sequence>
<protein>
    <submittedName>
        <fullName evidence="1">Uncharacterized protein</fullName>
    </submittedName>
</protein>
<dbReference type="AlphaFoldDB" id="A0A9W9ZN78"/>
<dbReference type="OrthoDB" id="10250130at2759"/>
<accession>A0A9W9ZN78</accession>
<name>A0A9W9ZN78_9CNID</name>
<evidence type="ECO:0000313" key="2">
    <source>
        <dbReference type="Proteomes" id="UP001163046"/>
    </source>
</evidence>